<protein>
    <recommendedName>
        <fullName evidence="14">Mitochondrial NAD transporter</fullName>
    </recommendedName>
</protein>
<sequence>MASSSRNSIIAGAGCGLVASIATCPLDVIKTKLQAQRAIHRQDGYLGIAATVKSILKHDGIRGMYRGLGPTILGYLPTWAIYFAVYDGIKNHFGAKSIEDAPAQRIYPAPQTKGYQPVAREHPWTLHILSAMTAGATSTLCTNPLWVIKTRFMTQSRSEVRYKHTLDAAITIFRTEGGRAFFRGLLPSLLGILHVAVQFPLYERLKLMARQRVGSQDLPSSHILLCSSIAKMTASVATYPHEVVRTRLQTMRISREVFENGGTSRPSTGIIRTTKDIIHNEGWRGLYRGLSVNLTRTVPNSAITMLTYELLMKYLNKRTDTY</sequence>
<keyword evidence="5" id="KW-0677">Repeat</keyword>
<dbReference type="AlphaFoldDB" id="A0AAW0GCF8"/>
<dbReference type="InterPro" id="IPR018108">
    <property type="entry name" value="MCP_transmembrane"/>
</dbReference>
<evidence type="ECO:0000256" key="6">
    <source>
        <dbReference type="ARBA" id="ARBA00022989"/>
    </source>
</evidence>
<proteinExistence type="inferred from homology"/>
<evidence type="ECO:0000256" key="9">
    <source>
        <dbReference type="PROSITE-ProRule" id="PRU00282"/>
    </source>
</evidence>
<reference evidence="12 13" key="1">
    <citation type="submission" date="2022-09" db="EMBL/GenBank/DDBJ databases">
        <authorList>
            <person name="Palmer J.M."/>
        </authorList>
    </citation>
    <scope>NUCLEOTIDE SEQUENCE [LARGE SCALE GENOMIC DNA]</scope>
    <source>
        <strain evidence="12 13">DSM 7382</strain>
    </source>
</reference>
<dbReference type="PANTHER" id="PTHR45683">
    <property type="entry name" value="MITOCHONDRIAL NICOTINAMIDE ADENINE DINUCLEOTIDE TRANSPORTER 1-RELATED-RELATED"/>
    <property type="match status" value="1"/>
</dbReference>
<evidence type="ECO:0008006" key="14">
    <source>
        <dbReference type="Google" id="ProtNLM"/>
    </source>
</evidence>
<evidence type="ECO:0000313" key="13">
    <source>
        <dbReference type="Proteomes" id="UP001385951"/>
    </source>
</evidence>
<evidence type="ECO:0000256" key="7">
    <source>
        <dbReference type="ARBA" id="ARBA00023128"/>
    </source>
</evidence>
<keyword evidence="13" id="KW-1185">Reference proteome</keyword>
<feature type="repeat" description="Solcar" evidence="9">
    <location>
        <begin position="222"/>
        <end position="314"/>
    </location>
</feature>
<evidence type="ECO:0000256" key="5">
    <source>
        <dbReference type="ARBA" id="ARBA00022737"/>
    </source>
</evidence>
<accession>A0AAW0GCF8</accession>
<keyword evidence="4 9" id="KW-0812">Transmembrane</keyword>
<keyword evidence="7" id="KW-0496">Mitochondrion</keyword>
<dbReference type="Gene3D" id="1.50.40.10">
    <property type="entry name" value="Mitochondrial carrier domain"/>
    <property type="match status" value="2"/>
</dbReference>
<gene>
    <name evidence="12" type="ORF">QCA50_006760</name>
</gene>
<keyword evidence="3 10" id="KW-0813">Transport</keyword>
<evidence type="ECO:0000256" key="2">
    <source>
        <dbReference type="ARBA" id="ARBA00006375"/>
    </source>
</evidence>
<evidence type="ECO:0000256" key="1">
    <source>
        <dbReference type="ARBA" id="ARBA00004225"/>
    </source>
</evidence>
<dbReference type="Pfam" id="PF00153">
    <property type="entry name" value="Mito_carr"/>
    <property type="match status" value="3"/>
</dbReference>
<organism evidence="12 13">
    <name type="scientific">Cerrena zonata</name>
    <dbReference type="NCBI Taxonomy" id="2478898"/>
    <lineage>
        <taxon>Eukaryota</taxon>
        <taxon>Fungi</taxon>
        <taxon>Dikarya</taxon>
        <taxon>Basidiomycota</taxon>
        <taxon>Agaricomycotina</taxon>
        <taxon>Agaricomycetes</taxon>
        <taxon>Polyporales</taxon>
        <taxon>Cerrenaceae</taxon>
        <taxon>Cerrena</taxon>
    </lineage>
</organism>
<dbReference type="PRINTS" id="PR00926">
    <property type="entry name" value="MITOCARRIER"/>
</dbReference>
<evidence type="ECO:0000256" key="3">
    <source>
        <dbReference type="ARBA" id="ARBA00022448"/>
    </source>
</evidence>
<dbReference type="GO" id="GO:0031966">
    <property type="term" value="C:mitochondrial membrane"/>
    <property type="evidence" value="ECO:0007669"/>
    <property type="project" value="UniProtKB-SubCell"/>
</dbReference>
<feature type="transmembrane region" description="Helical" evidence="11">
    <location>
        <begin position="180"/>
        <end position="202"/>
    </location>
</feature>
<dbReference type="InterPro" id="IPR023395">
    <property type="entry name" value="MCP_dom_sf"/>
</dbReference>
<feature type="repeat" description="Solcar" evidence="9">
    <location>
        <begin position="3"/>
        <end position="92"/>
    </location>
</feature>
<dbReference type="GO" id="GO:0015215">
    <property type="term" value="F:nucleotide transmembrane transporter activity"/>
    <property type="evidence" value="ECO:0007669"/>
    <property type="project" value="UniProtKB-ARBA"/>
</dbReference>
<dbReference type="Proteomes" id="UP001385951">
    <property type="component" value="Unassembled WGS sequence"/>
</dbReference>
<keyword evidence="6 11" id="KW-1133">Transmembrane helix</keyword>
<dbReference type="InterPro" id="IPR002067">
    <property type="entry name" value="MCP"/>
</dbReference>
<evidence type="ECO:0000256" key="11">
    <source>
        <dbReference type="SAM" id="Phobius"/>
    </source>
</evidence>
<evidence type="ECO:0000256" key="10">
    <source>
        <dbReference type="RuleBase" id="RU000488"/>
    </source>
</evidence>
<dbReference type="FunFam" id="1.50.40.10:FF:000075">
    <property type="entry name" value="Nicotinamide adenine dinucleotide transporter 2, mitochondrial"/>
    <property type="match status" value="1"/>
</dbReference>
<dbReference type="EMBL" id="JASBNA010000007">
    <property type="protein sequence ID" value="KAK7690112.1"/>
    <property type="molecule type" value="Genomic_DNA"/>
</dbReference>
<evidence type="ECO:0000313" key="12">
    <source>
        <dbReference type="EMBL" id="KAK7690112.1"/>
    </source>
</evidence>
<evidence type="ECO:0000256" key="8">
    <source>
        <dbReference type="ARBA" id="ARBA00023136"/>
    </source>
</evidence>
<dbReference type="InterPro" id="IPR044712">
    <property type="entry name" value="SLC25A32-like"/>
</dbReference>
<comment type="caution">
    <text evidence="12">The sequence shown here is derived from an EMBL/GenBank/DDBJ whole genome shotgun (WGS) entry which is preliminary data.</text>
</comment>
<comment type="subcellular location">
    <subcellularLocation>
        <location evidence="1">Mitochondrion membrane</location>
        <topology evidence="1">Multi-pass membrane protein</topology>
    </subcellularLocation>
</comment>
<comment type="similarity">
    <text evidence="2 10">Belongs to the mitochondrial carrier (TC 2.A.29) family.</text>
</comment>
<name>A0AAW0GCF8_9APHY</name>
<keyword evidence="8 9" id="KW-0472">Membrane</keyword>
<dbReference type="PROSITE" id="PS50920">
    <property type="entry name" value="SOLCAR"/>
    <property type="match status" value="3"/>
</dbReference>
<evidence type="ECO:0000256" key="4">
    <source>
        <dbReference type="ARBA" id="ARBA00022692"/>
    </source>
</evidence>
<feature type="repeat" description="Solcar" evidence="9">
    <location>
        <begin position="122"/>
        <end position="208"/>
    </location>
</feature>
<dbReference type="SUPFAM" id="SSF103506">
    <property type="entry name" value="Mitochondrial carrier"/>
    <property type="match status" value="1"/>
</dbReference>